<feature type="signal peptide" evidence="6">
    <location>
        <begin position="1"/>
        <end position="21"/>
    </location>
</feature>
<dbReference type="GO" id="GO:0004252">
    <property type="term" value="F:serine-type endopeptidase activity"/>
    <property type="evidence" value="ECO:0007669"/>
    <property type="project" value="InterPro"/>
</dbReference>
<evidence type="ECO:0000256" key="1">
    <source>
        <dbReference type="ARBA" id="ARBA00007664"/>
    </source>
</evidence>
<evidence type="ECO:0000313" key="9">
    <source>
        <dbReference type="Proteomes" id="UP001353858"/>
    </source>
</evidence>
<dbReference type="InterPro" id="IPR050430">
    <property type="entry name" value="Peptidase_S1"/>
</dbReference>
<organism evidence="8 9">
    <name type="scientific">Aquatica leii</name>
    <dbReference type="NCBI Taxonomy" id="1421715"/>
    <lineage>
        <taxon>Eukaryota</taxon>
        <taxon>Metazoa</taxon>
        <taxon>Ecdysozoa</taxon>
        <taxon>Arthropoda</taxon>
        <taxon>Hexapoda</taxon>
        <taxon>Insecta</taxon>
        <taxon>Pterygota</taxon>
        <taxon>Neoptera</taxon>
        <taxon>Endopterygota</taxon>
        <taxon>Coleoptera</taxon>
        <taxon>Polyphaga</taxon>
        <taxon>Elateriformia</taxon>
        <taxon>Elateroidea</taxon>
        <taxon>Lampyridae</taxon>
        <taxon>Luciolinae</taxon>
        <taxon>Aquatica</taxon>
    </lineage>
</organism>
<name>A0AAN7P8M2_9COLE</name>
<dbReference type="InterPro" id="IPR001314">
    <property type="entry name" value="Peptidase_S1A"/>
</dbReference>
<dbReference type="PRINTS" id="PR00722">
    <property type="entry name" value="CHYMOTRYPSIN"/>
</dbReference>
<dbReference type="PROSITE" id="PS50240">
    <property type="entry name" value="TRYPSIN_DOM"/>
    <property type="match status" value="2"/>
</dbReference>
<dbReference type="FunFam" id="2.40.10.10:FF:000068">
    <property type="entry name" value="transmembrane protease serine 2"/>
    <property type="match status" value="2"/>
</dbReference>
<sequence length="561" mass="62200">MSFRTVCSFLVLVTALSNVNAEVDTRIINGMTAYNGYAYMVSLRNYENYHFCGGSIVSKRWVLTSASCLSFPTNFTIMVGTHSLSSGGVRYEVDHFIYHPLFDSTKLIHDAGLIKTTKNIQYTKKVLPIYLARIFPAAGTVGVLTGWGSTTMVPVPNISDKLQELRTTVMEHSVCAQVLSQLGYNLNSGEFCTFENQAGACLLDFGGPIVVQSEQIGILTAASCDTGFPDVYTNIPMIHVNAEVDTRIINGATAYKGYPYMVSLRNYANYHFCGGSIVSRRWVLTSALCLSFTTNFTIMVGTHSLSSGGVTYQVDHFIYHPLFNSTTQIFDAGLIKTTKNIQYSRKVLPIYLARIFPAAGTVGVLTGWGSTTLIPVPNISDKLQELRTTVMEQSVCAQALLQLGYNLDSGQFCTFKNQAGACLLDFGGPIVVHYKQIGILSADKLQSLELELNDPTSKNFLMLFMKKIGGTNGREFVVRNLRKIFVDSFASKTSWCGQRNNIRISNLKLIKLLQDVTDSIFKLTDKRSLRKLLANGFANLNRELNEMKKNCLYLILNNIIF</sequence>
<keyword evidence="3" id="KW-0378">Hydrolase</keyword>
<dbReference type="AlphaFoldDB" id="A0AAN7P8M2"/>
<feature type="chain" id="PRO_5042814914" description="Peptidase S1 domain-containing protein" evidence="6">
    <location>
        <begin position="22"/>
        <end position="561"/>
    </location>
</feature>
<dbReference type="CDD" id="cd00190">
    <property type="entry name" value="Tryp_SPc"/>
    <property type="match status" value="2"/>
</dbReference>
<keyword evidence="9" id="KW-1185">Reference proteome</keyword>
<feature type="domain" description="Peptidase S1" evidence="7">
    <location>
        <begin position="27"/>
        <end position="288"/>
    </location>
</feature>
<protein>
    <recommendedName>
        <fullName evidence="7">Peptidase S1 domain-containing protein</fullName>
    </recommendedName>
</protein>
<dbReference type="PANTHER" id="PTHR24276">
    <property type="entry name" value="POLYSERASE-RELATED"/>
    <property type="match status" value="1"/>
</dbReference>
<dbReference type="Pfam" id="PF00089">
    <property type="entry name" value="Trypsin"/>
    <property type="match status" value="2"/>
</dbReference>
<keyword evidence="2" id="KW-0645">Protease</keyword>
<dbReference type="InterPro" id="IPR009003">
    <property type="entry name" value="Peptidase_S1_PA"/>
</dbReference>
<dbReference type="EMBL" id="JARPUR010000004">
    <property type="protein sequence ID" value="KAK4878513.1"/>
    <property type="molecule type" value="Genomic_DNA"/>
</dbReference>
<keyword evidence="6" id="KW-0732">Signal</keyword>
<evidence type="ECO:0000256" key="5">
    <source>
        <dbReference type="ARBA" id="ARBA00023157"/>
    </source>
</evidence>
<keyword evidence="5" id="KW-1015">Disulfide bond</keyword>
<evidence type="ECO:0000256" key="2">
    <source>
        <dbReference type="ARBA" id="ARBA00022670"/>
    </source>
</evidence>
<evidence type="ECO:0000256" key="4">
    <source>
        <dbReference type="ARBA" id="ARBA00022825"/>
    </source>
</evidence>
<evidence type="ECO:0000256" key="6">
    <source>
        <dbReference type="SAM" id="SignalP"/>
    </source>
</evidence>
<feature type="domain" description="Peptidase S1" evidence="7">
    <location>
        <begin position="284"/>
        <end position="525"/>
    </location>
</feature>
<dbReference type="Gene3D" id="2.40.10.10">
    <property type="entry name" value="Trypsin-like serine proteases"/>
    <property type="match status" value="2"/>
</dbReference>
<proteinExistence type="inferred from homology"/>
<comment type="caution">
    <text evidence="8">The sequence shown here is derived from an EMBL/GenBank/DDBJ whole genome shotgun (WGS) entry which is preliminary data.</text>
</comment>
<evidence type="ECO:0000313" key="8">
    <source>
        <dbReference type="EMBL" id="KAK4878513.1"/>
    </source>
</evidence>
<accession>A0AAN7P8M2</accession>
<dbReference type="SUPFAM" id="SSF50494">
    <property type="entry name" value="Trypsin-like serine proteases"/>
    <property type="match status" value="2"/>
</dbReference>
<dbReference type="InterPro" id="IPR001254">
    <property type="entry name" value="Trypsin_dom"/>
</dbReference>
<evidence type="ECO:0000256" key="3">
    <source>
        <dbReference type="ARBA" id="ARBA00022801"/>
    </source>
</evidence>
<keyword evidence="4" id="KW-0720">Serine protease</keyword>
<gene>
    <name evidence="8" type="ORF">RN001_011019</name>
</gene>
<dbReference type="GO" id="GO:0006508">
    <property type="term" value="P:proteolysis"/>
    <property type="evidence" value="ECO:0007669"/>
    <property type="project" value="UniProtKB-KW"/>
</dbReference>
<dbReference type="Proteomes" id="UP001353858">
    <property type="component" value="Unassembled WGS sequence"/>
</dbReference>
<evidence type="ECO:0000259" key="7">
    <source>
        <dbReference type="PROSITE" id="PS50240"/>
    </source>
</evidence>
<reference evidence="9" key="1">
    <citation type="submission" date="2023-01" db="EMBL/GenBank/DDBJ databases">
        <title>Key to firefly adult light organ development and bioluminescence: homeobox transcription factors regulate luciferase expression and transportation to peroxisome.</title>
        <authorList>
            <person name="Fu X."/>
        </authorList>
    </citation>
    <scope>NUCLEOTIDE SEQUENCE [LARGE SCALE GENOMIC DNA]</scope>
</reference>
<dbReference type="PANTHER" id="PTHR24276:SF96">
    <property type="entry name" value="PEPTIDASE S1 DOMAIN-CONTAINING PROTEIN"/>
    <property type="match status" value="1"/>
</dbReference>
<dbReference type="InterPro" id="IPR043504">
    <property type="entry name" value="Peptidase_S1_PA_chymotrypsin"/>
</dbReference>
<comment type="similarity">
    <text evidence="1">Belongs to the peptidase S1 family.</text>
</comment>
<dbReference type="SMART" id="SM00020">
    <property type="entry name" value="Tryp_SPc"/>
    <property type="match status" value="2"/>
</dbReference>